<organism evidence="1">
    <name type="scientific">Timema bartmani</name>
    <dbReference type="NCBI Taxonomy" id="61472"/>
    <lineage>
        <taxon>Eukaryota</taxon>
        <taxon>Metazoa</taxon>
        <taxon>Ecdysozoa</taxon>
        <taxon>Arthropoda</taxon>
        <taxon>Hexapoda</taxon>
        <taxon>Insecta</taxon>
        <taxon>Pterygota</taxon>
        <taxon>Neoptera</taxon>
        <taxon>Polyneoptera</taxon>
        <taxon>Phasmatodea</taxon>
        <taxon>Timematodea</taxon>
        <taxon>Timematoidea</taxon>
        <taxon>Timematidae</taxon>
        <taxon>Timema</taxon>
    </lineage>
</organism>
<proteinExistence type="predicted"/>
<sequence length="152" mass="17052">MGSDPCSQQAAVHQGRGDPPLVCDLCDAPLSVYHILVECRKYAPIRLAPYFNGSKAVTVCLLAVMLVQSTGAVSRKIKRPWYIRCHTNTDCAPRNCCSIPITYVSRVDEARSSLHHSRPHDMFFIGASAYRRVNDVPCHLHNLIAWRNCRES</sequence>
<accession>A0A7R9I812</accession>
<protein>
    <submittedName>
        <fullName evidence="1">Uncharacterized protein</fullName>
    </submittedName>
</protein>
<evidence type="ECO:0000313" key="1">
    <source>
        <dbReference type="EMBL" id="CAD7449719.1"/>
    </source>
</evidence>
<name>A0A7R9I812_9NEOP</name>
<reference evidence="1" key="1">
    <citation type="submission" date="2020-11" db="EMBL/GenBank/DDBJ databases">
        <authorList>
            <person name="Tran Van P."/>
        </authorList>
    </citation>
    <scope>NUCLEOTIDE SEQUENCE</scope>
</reference>
<gene>
    <name evidence="1" type="ORF">TBIB3V08_LOCUS11992</name>
</gene>
<dbReference type="AlphaFoldDB" id="A0A7R9I812"/>
<dbReference type="EMBL" id="OD572331">
    <property type="protein sequence ID" value="CAD7449719.1"/>
    <property type="molecule type" value="Genomic_DNA"/>
</dbReference>